<dbReference type="EMBL" id="CACVAT010000613">
    <property type="protein sequence ID" value="CAA6830663.1"/>
    <property type="molecule type" value="Genomic_DNA"/>
</dbReference>
<organism evidence="1">
    <name type="scientific">uncultured Thiotrichaceae bacterium</name>
    <dbReference type="NCBI Taxonomy" id="298394"/>
    <lineage>
        <taxon>Bacteria</taxon>
        <taxon>Pseudomonadati</taxon>
        <taxon>Pseudomonadota</taxon>
        <taxon>Gammaproteobacteria</taxon>
        <taxon>Thiotrichales</taxon>
        <taxon>Thiotrichaceae</taxon>
        <taxon>environmental samples</taxon>
    </lineage>
</organism>
<reference evidence="1" key="1">
    <citation type="submission" date="2020-01" db="EMBL/GenBank/DDBJ databases">
        <authorList>
            <person name="Meier V. D."/>
            <person name="Meier V D."/>
        </authorList>
    </citation>
    <scope>NUCLEOTIDE SEQUENCE</scope>
    <source>
        <strain evidence="1">HLG_WM_MAG_09</strain>
    </source>
</reference>
<evidence type="ECO:0000313" key="1">
    <source>
        <dbReference type="EMBL" id="CAA6830663.1"/>
    </source>
</evidence>
<dbReference type="AlphaFoldDB" id="A0A6S6UP12"/>
<dbReference type="Gene3D" id="1.10.1220.10">
    <property type="entry name" value="Met repressor-like"/>
    <property type="match status" value="1"/>
</dbReference>
<protein>
    <submittedName>
        <fullName evidence="1">Uncharacterized protein</fullName>
    </submittedName>
</protein>
<name>A0A6S6UP12_9GAMM</name>
<dbReference type="GO" id="GO:0006355">
    <property type="term" value="P:regulation of DNA-templated transcription"/>
    <property type="evidence" value="ECO:0007669"/>
    <property type="project" value="InterPro"/>
</dbReference>
<gene>
    <name evidence="1" type="ORF">HELGO_WM26351</name>
</gene>
<proteinExistence type="predicted"/>
<accession>A0A6S6UP12</accession>
<dbReference type="InterPro" id="IPR013321">
    <property type="entry name" value="Arc_rbn_hlx_hlx"/>
</dbReference>
<sequence>MKTAISIPDPIFEAAESLASNLGMSRSEIFTKAMIEFIEVQRHKNVTTRLNAIYAQEQSLLNAEVTKMQYESIGHEDWQNNEAW</sequence>